<sequence>MKKIAFTICAKNYIGLAQTLESSIKKHSEDVEFLIFVADEISSSDGLTNLPENVIISKDVLAIPTQQWHEMAFKYDLTEFCTSIKPSCFKYIFKEFNPDVCIYFDPDILTFNSLDIIFNQLNNYSIMVTPHITTIEENYSGSLNERNLLYSGMFNLGFLGLKNDETANIMLDWWAERLKDRCYQNVMENYFTDQKWMDFLPSFFPDELLISTDLGLNVAPWNFYERQLIVEKDGRLNIKHRFKEDIGRQYPLTFIHFSGFNYKAFLNNELIQGNIKNLELPTDFNVAFSEYATELRKSNISKYIDLTYSYNFFSNLSGVSITYRRLYRRLLEDGKIKTNPFDFKNPFYQALKKSGLINKKMVIVDKTNVANVSDTEAKTIKINKLFKIVFKIIGPERFFLLTRLMRLYSKPENHVYLIDEDYLKKFKIRN</sequence>
<gene>
    <name evidence="1" type="ORF">GJJ64_15795</name>
</gene>
<evidence type="ECO:0008006" key="3">
    <source>
        <dbReference type="Google" id="ProtNLM"/>
    </source>
</evidence>
<evidence type="ECO:0000313" key="1">
    <source>
        <dbReference type="EMBL" id="MRX48658.1"/>
    </source>
</evidence>
<organism evidence="1 2">
    <name type="scientific">Pedobacter puniceum</name>
    <dbReference type="NCBI Taxonomy" id="2666136"/>
    <lineage>
        <taxon>Bacteria</taxon>
        <taxon>Pseudomonadati</taxon>
        <taxon>Bacteroidota</taxon>
        <taxon>Sphingobacteriia</taxon>
        <taxon>Sphingobacteriales</taxon>
        <taxon>Sphingobacteriaceae</taxon>
        <taxon>Pedobacter</taxon>
    </lineage>
</organism>
<dbReference type="Gene3D" id="3.90.550.10">
    <property type="entry name" value="Spore Coat Polysaccharide Biosynthesis Protein SpsA, Chain A"/>
    <property type="match status" value="1"/>
</dbReference>
<reference evidence="1 2" key="1">
    <citation type="submission" date="2019-11" db="EMBL/GenBank/DDBJ databases">
        <authorList>
            <person name="Cheng Q."/>
            <person name="Yang Z."/>
        </authorList>
    </citation>
    <scope>NUCLEOTIDE SEQUENCE [LARGE SCALE GENOMIC DNA]</scope>
    <source>
        <strain evidence="1 2">HX-22-1</strain>
    </source>
</reference>
<dbReference type="RefSeq" id="WP_154288727.1">
    <property type="nucleotide sequence ID" value="NZ_WKJI01000006.1"/>
</dbReference>
<proteinExistence type="predicted"/>
<dbReference type="AlphaFoldDB" id="A0A7K0FRM3"/>
<protein>
    <recommendedName>
        <fullName evidence="3">Glycosyl transferase</fullName>
    </recommendedName>
</protein>
<comment type="caution">
    <text evidence="1">The sequence shown here is derived from an EMBL/GenBank/DDBJ whole genome shotgun (WGS) entry which is preliminary data.</text>
</comment>
<evidence type="ECO:0000313" key="2">
    <source>
        <dbReference type="Proteomes" id="UP000462931"/>
    </source>
</evidence>
<dbReference type="InterPro" id="IPR029044">
    <property type="entry name" value="Nucleotide-diphossugar_trans"/>
</dbReference>
<keyword evidence="2" id="KW-1185">Reference proteome</keyword>
<accession>A0A7K0FRM3</accession>
<dbReference type="EMBL" id="WKJI01000006">
    <property type="protein sequence ID" value="MRX48658.1"/>
    <property type="molecule type" value="Genomic_DNA"/>
</dbReference>
<name>A0A7K0FRM3_9SPHI</name>
<dbReference type="Proteomes" id="UP000462931">
    <property type="component" value="Unassembled WGS sequence"/>
</dbReference>
<dbReference type="SUPFAM" id="SSF53448">
    <property type="entry name" value="Nucleotide-diphospho-sugar transferases"/>
    <property type="match status" value="1"/>
</dbReference>